<accession>A0A4Q0ZI03</accession>
<reference evidence="1 2" key="1">
    <citation type="submission" date="2017-10" db="EMBL/GenBank/DDBJ databases">
        <title>Genomics of the genus Arcobacter.</title>
        <authorList>
            <person name="Perez-Cataluna A."/>
            <person name="Figueras M.J."/>
        </authorList>
    </citation>
    <scope>NUCLEOTIDE SEQUENCE [LARGE SCALE GENOMIC DNA]</scope>
    <source>
        <strain evidence="1 2">F26</strain>
    </source>
</reference>
<organism evidence="1 2">
    <name type="scientific">Arcobacter cloacae</name>
    <dbReference type="NCBI Taxonomy" id="1054034"/>
    <lineage>
        <taxon>Bacteria</taxon>
        <taxon>Pseudomonadati</taxon>
        <taxon>Campylobacterota</taxon>
        <taxon>Epsilonproteobacteria</taxon>
        <taxon>Campylobacterales</taxon>
        <taxon>Arcobacteraceae</taxon>
        <taxon>Arcobacter</taxon>
    </lineage>
</organism>
<dbReference type="InterPro" id="IPR035923">
    <property type="entry name" value="TT1751-like_sf"/>
</dbReference>
<dbReference type="Proteomes" id="UP000290870">
    <property type="component" value="Unassembled WGS sequence"/>
</dbReference>
<proteinExistence type="predicted"/>
<dbReference type="RefSeq" id="WP_128985321.1">
    <property type="nucleotide sequence ID" value="NZ_PDJZ01000001.1"/>
</dbReference>
<comment type="caution">
    <text evidence="1">The sequence shown here is derived from an EMBL/GenBank/DDBJ whole genome shotgun (WGS) entry which is preliminary data.</text>
</comment>
<evidence type="ECO:0000313" key="1">
    <source>
        <dbReference type="EMBL" id="RXJ85792.1"/>
    </source>
</evidence>
<gene>
    <name evidence="1" type="ORF">CRU90_00585</name>
</gene>
<dbReference type="SUPFAM" id="SSF103247">
    <property type="entry name" value="TT1751-like"/>
    <property type="match status" value="1"/>
</dbReference>
<evidence type="ECO:0008006" key="3">
    <source>
        <dbReference type="Google" id="ProtNLM"/>
    </source>
</evidence>
<dbReference type="Gene3D" id="3.30.310.70">
    <property type="entry name" value="TT1751-like domain"/>
    <property type="match status" value="1"/>
</dbReference>
<evidence type="ECO:0000313" key="2">
    <source>
        <dbReference type="Proteomes" id="UP000290870"/>
    </source>
</evidence>
<protein>
    <recommendedName>
        <fullName evidence="3">DUF302 domain-containing protein</fullName>
    </recommendedName>
</protein>
<dbReference type="AlphaFoldDB" id="A0A4Q0ZI03"/>
<dbReference type="EMBL" id="PDJZ01000001">
    <property type="protein sequence ID" value="RXJ85792.1"/>
    <property type="molecule type" value="Genomic_DNA"/>
</dbReference>
<dbReference type="OrthoDB" id="5344014at2"/>
<name>A0A4Q0ZI03_9BACT</name>
<sequence>MIKLILLFSTLFCFLEANYKIIDNENNFIIKIDNADFKILYVNLKDEINFQSFTIVHELDLAKSTANVAVALEKEPILKNGINILICKSSFTLEMHEENIENIVFCPLGISIYENKNNEIFISYKKYKALKNGDKIALKINEVLKDLIFKSLD</sequence>